<comment type="caution">
    <text evidence="1">The sequence shown here is derived from an EMBL/GenBank/DDBJ whole genome shotgun (WGS) entry which is preliminary data.</text>
</comment>
<protein>
    <recommendedName>
        <fullName evidence="3">Fucose-specific lectin</fullName>
    </recommendedName>
</protein>
<dbReference type="Proteomes" id="UP000243498">
    <property type="component" value="Unassembled WGS sequence"/>
</dbReference>
<reference evidence="1 2" key="1">
    <citation type="journal article" date="2016" name="Genome Biol. Evol.">
        <title>Divergent and convergent evolution of fungal pathogenicity.</title>
        <authorList>
            <person name="Shang Y."/>
            <person name="Xiao G."/>
            <person name="Zheng P."/>
            <person name="Cen K."/>
            <person name="Zhan S."/>
            <person name="Wang C."/>
        </authorList>
    </citation>
    <scope>NUCLEOTIDE SEQUENCE [LARGE SCALE GENOMIC DNA]</scope>
    <source>
        <strain evidence="1 2">RCEF 4871</strain>
    </source>
</reference>
<keyword evidence="2" id="KW-1185">Reference proteome</keyword>
<dbReference type="OrthoDB" id="5426604at2759"/>
<dbReference type="Gene3D" id="2.120.10.70">
    <property type="entry name" value="Fucose-specific lectin"/>
    <property type="match status" value="1"/>
</dbReference>
<dbReference type="OMA" id="LWINSFA"/>
<evidence type="ECO:0000313" key="1">
    <source>
        <dbReference type="EMBL" id="OAA38317.1"/>
    </source>
</evidence>
<name>A0A166ZWP2_METRR</name>
<organism evidence="1 2">
    <name type="scientific">Metarhizium rileyi (strain RCEF 4871)</name>
    <name type="common">Nomuraea rileyi</name>
    <dbReference type="NCBI Taxonomy" id="1649241"/>
    <lineage>
        <taxon>Eukaryota</taxon>
        <taxon>Fungi</taxon>
        <taxon>Dikarya</taxon>
        <taxon>Ascomycota</taxon>
        <taxon>Pezizomycotina</taxon>
        <taxon>Sordariomycetes</taxon>
        <taxon>Hypocreomycetidae</taxon>
        <taxon>Hypocreales</taxon>
        <taxon>Clavicipitaceae</taxon>
        <taxon>Metarhizium</taxon>
    </lineage>
</organism>
<evidence type="ECO:0000313" key="2">
    <source>
        <dbReference type="Proteomes" id="UP000243498"/>
    </source>
</evidence>
<accession>A0A166ZWP2</accession>
<gene>
    <name evidence="1" type="ORF">NOR_06707</name>
</gene>
<dbReference type="EMBL" id="AZHC01000026">
    <property type="protein sequence ID" value="OAA38317.1"/>
    <property type="molecule type" value="Genomic_DNA"/>
</dbReference>
<dbReference type="AlphaFoldDB" id="A0A166ZWP2"/>
<proteinExistence type="predicted"/>
<sequence length="289" mass="31822">MPAFASILNIGQNVPNEEAIQLYFTTQSSDVGMALHDKTTDSNNPAIVQSSAADPPGNLVFSSQLASSMFMYFNAVFGFTKQLDPKSTKIDVSLVCPVYQPLATTESTNTTIASCSSPDKTWVYYLSGVDQNSVRIVRSEIGKQVTSITLEVNDVRLGSSLAAYFDAKKQHSFVIYQHEVEGDNSDVRQLYEYSVDEESSSRIQNTDDAAKLTSIAAVDFRQVTYLYYMNNDNELRVIRKEQGTWGSPAAVEAPNVNGSSQITVVSSGEANHVFYTDQNDSPVHLMLPY</sequence>
<dbReference type="SUPFAM" id="SSF89372">
    <property type="entry name" value="Fucose-specific lectin"/>
    <property type="match status" value="1"/>
</dbReference>
<evidence type="ECO:0008006" key="3">
    <source>
        <dbReference type="Google" id="ProtNLM"/>
    </source>
</evidence>